<dbReference type="Pfam" id="PF00001">
    <property type="entry name" value="7tm_1"/>
    <property type="match status" value="1"/>
</dbReference>
<gene>
    <name evidence="11" type="ORF">B4U80_03626</name>
</gene>
<sequence>MCDKEGDESFYINCTGADVSNTSRTDYVPYERRPETYVVPIIFAIVFIAGLIGNVSIVYFFIRHKKVRTVPNTYILSLSIGDLLIISGALPFVSLIYTVESWPYGEFVCKLSEFVRDLSISVTVITLTALSGDRCVAISAPLHIYRGSKRKHYTIAIAVGIWILSVLLAYPGAYFSFLLRVNISEAKEIFVCYPFPDELGPFYSKFVVLFKFLMFYAIPLSFITIFYLVMSRHLINSSKTLDRNCKSSTIRKHVDSRTKLAKVALFLIVTFAVCFFPNHVFMLWFYFNPRAKETYNDFWHYWRITGFVLTFINSCLNPIILYITSSTFRVYFRRYLCVCSKSDINLQEITTQQMDSEMRRSKCSRQPSSPKAFN</sequence>
<comment type="caution">
    <text evidence="11">The sequence shown here is derived from an EMBL/GenBank/DDBJ whole genome shotgun (WGS) entry which is preliminary data.</text>
</comment>
<dbReference type="EMBL" id="NCKV01005243">
    <property type="protein sequence ID" value="RWS24191.1"/>
    <property type="molecule type" value="Genomic_DNA"/>
</dbReference>
<dbReference type="STRING" id="299467.A0A443S9I8"/>
<evidence type="ECO:0000256" key="2">
    <source>
        <dbReference type="ARBA" id="ARBA00010663"/>
    </source>
</evidence>
<dbReference type="InterPro" id="IPR000276">
    <property type="entry name" value="GPCR_Rhodpsn"/>
</dbReference>
<reference evidence="11 12" key="1">
    <citation type="journal article" date="2018" name="Gigascience">
        <title>Genomes of trombidid mites reveal novel predicted allergens and laterally-transferred genes associated with secondary metabolism.</title>
        <authorList>
            <person name="Dong X."/>
            <person name="Chaisiri K."/>
            <person name="Xia D."/>
            <person name="Armstrong S.D."/>
            <person name="Fang Y."/>
            <person name="Donnelly M.J."/>
            <person name="Kadowaki T."/>
            <person name="McGarry J.W."/>
            <person name="Darby A.C."/>
            <person name="Makepeace B.L."/>
        </authorList>
    </citation>
    <scope>NUCLEOTIDE SEQUENCE [LARGE SCALE GENOMIC DNA]</scope>
    <source>
        <strain evidence="11">UoL-UT</strain>
    </source>
</reference>
<evidence type="ECO:0000313" key="11">
    <source>
        <dbReference type="EMBL" id="RWS24191.1"/>
    </source>
</evidence>
<organism evidence="11 12">
    <name type="scientific">Leptotrombidium deliense</name>
    <dbReference type="NCBI Taxonomy" id="299467"/>
    <lineage>
        <taxon>Eukaryota</taxon>
        <taxon>Metazoa</taxon>
        <taxon>Ecdysozoa</taxon>
        <taxon>Arthropoda</taxon>
        <taxon>Chelicerata</taxon>
        <taxon>Arachnida</taxon>
        <taxon>Acari</taxon>
        <taxon>Acariformes</taxon>
        <taxon>Trombidiformes</taxon>
        <taxon>Prostigmata</taxon>
        <taxon>Anystina</taxon>
        <taxon>Parasitengona</taxon>
        <taxon>Trombiculoidea</taxon>
        <taxon>Trombiculidae</taxon>
        <taxon>Leptotrombidium</taxon>
    </lineage>
</organism>
<evidence type="ECO:0000256" key="3">
    <source>
        <dbReference type="ARBA" id="ARBA00022692"/>
    </source>
</evidence>
<dbReference type="Proteomes" id="UP000288716">
    <property type="component" value="Unassembled WGS sequence"/>
</dbReference>
<keyword evidence="5" id="KW-0297">G-protein coupled receptor</keyword>
<evidence type="ECO:0000256" key="6">
    <source>
        <dbReference type="ARBA" id="ARBA00023136"/>
    </source>
</evidence>
<feature type="transmembrane region" description="Helical" evidence="9">
    <location>
        <begin position="37"/>
        <end position="62"/>
    </location>
</feature>
<dbReference type="GO" id="GO:0005886">
    <property type="term" value="C:plasma membrane"/>
    <property type="evidence" value="ECO:0007669"/>
    <property type="project" value="TreeGrafter"/>
</dbReference>
<dbReference type="PANTHER" id="PTHR45695">
    <property type="entry name" value="LEUCOKININ RECEPTOR-RELATED"/>
    <property type="match status" value="1"/>
</dbReference>
<dbReference type="PRINTS" id="PR00237">
    <property type="entry name" value="GPCRRHODOPSN"/>
</dbReference>
<keyword evidence="7 11" id="KW-0675">Receptor</keyword>
<dbReference type="SMART" id="SM01381">
    <property type="entry name" value="7TM_GPCR_Srsx"/>
    <property type="match status" value="1"/>
</dbReference>
<keyword evidence="12" id="KW-1185">Reference proteome</keyword>
<feature type="transmembrane region" description="Helical" evidence="9">
    <location>
        <begin position="206"/>
        <end position="229"/>
    </location>
</feature>
<comment type="subcellular location">
    <subcellularLocation>
        <location evidence="1">Membrane</location>
        <topology evidence="1">Multi-pass membrane protein</topology>
    </subcellularLocation>
</comment>
<dbReference type="VEuPathDB" id="VectorBase:LDEU007848"/>
<feature type="transmembrane region" description="Helical" evidence="9">
    <location>
        <begin position="260"/>
        <end position="287"/>
    </location>
</feature>
<feature type="transmembrane region" description="Helical" evidence="9">
    <location>
        <begin position="118"/>
        <end position="140"/>
    </location>
</feature>
<comment type="similarity">
    <text evidence="2">Belongs to the G-protein coupled receptor 1 family.</text>
</comment>
<feature type="transmembrane region" description="Helical" evidence="9">
    <location>
        <begin position="299"/>
        <end position="324"/>
    </location>
</feature>
<evidence type="ECO:0000256" key="4">
    <source>
        <dbReference type="ARBA" id="ARBA00022989"/>
    </source>
</evidence>
<dbReference type="PROSITE" id="PS50262">
    <property type="entry name" value="G_PROTEIN_RECEP_F1_2"/>
    <property type="match status" value="1"/>
</dbReference>
<keyword evidence="3 9" id="KW-0812">Transmembrane</keyword>
<evidence type="ECO:0000256" key="7">
    <source>
        <dbReference type="ARBA" id="ARBA00023170"/>
    </source>
</evidence>
<feature type="domain" description="G-protein coupled receptors family 1 profile" evidence="10">
    <location>
        <begin position="53"/>
        <end position="321"/>
    </location>
</feature>
<protein>
    <submittedName>
        <fullName evidence="11">[Phe13]-bombesin receptor-like protein</fullName>
    </submittedName>
</protein>
<evidence type="ECO:0000256" key="8">
    <source>
        <dbReference type="ARBA" id="ARBA00023224"/>
    </source>
</evidence>
<dbReference type="Gene3D" id="1.20.1070.10">
    <property type="entry name" value="Rhodopsin 7-helix transmembrane proteins"/>
    <property type="match status" value="1"/>
</dbReference>
<evidence type="ECO:0000256" key="1">
    <source>
        <dbReference type="ARBA" id="ARBA00004141"/>
    </source>
</evidence>
<dbReference type="GO" id="GO:0008188">
    <property type="term" value="F:neuropeptide receptor activity"/>
    <property type="evidence" value="ECO:0007669"/>
    <property type="project" value="TreeGrafter"/>
</dbReference>
<name>A0A443S9I8_9ACAR</name>
<evidence type="ECO:0000259" key="10">
    <source>
        <dbReference type="PROSITE" id="PS50262"/>
    </source>
</evidence>
<keyword evidence="4 9" id="KW-1133">Transmembrane helix</keyword>
<evidence type="ECO:0000256" key="5">
    <source>
        <dbReference type="ARBA" id="ARBA00023040"/>
    </source>
</evidence>
<feature type="transmembrane region" description="Helical" evidence="9">
    <location>
        <begin position="152"/>
        <end position="170"/>
    </location>
</feature>
<evidence type="ECO:0000256" key="9">
    <source>
        <dbReference type="SAM" id="Phobius"/>
    </source>
</evidence>
<dbReference type="OrthoDB" id="10049706at2759"/>
<proteinExistence type="inferred from homology"/>
<accession>A0A443S9I8</accession>
<dbReference type="InterPro" id="IPR017452">
    <property type="entry name" value="GPCR_Rhodpsn_7TM"/>
</dbReference>
<keyword evidence="8" id="KW-0807">Transducer</keyword>
<evidence type="ECO:0000313" key="12">
    <source>
        <dbReference type="Proteomes" id="UP000288716"/>
    </source>
</evidence>
<keyword evidence="6 9" id="KW-0472">Membrane</keyword>
<dbReference type="PANTHER" id="PTHR45695:SF26">
    <property type="entry name" value="NEUROPEPTIDE CCHAMIDE-1 RECEPTOR"/>
    <property type="match status" value="1"/>
</dbReference>
<feature type="transmembrane region" description="Helical" evidence="9">
    <location>
        <begin position="74"/>
        <end position="98"/>
    </location>
</feature>
<dbReference type="SUPFAM" id="SSF81321">
    <property type="entry name" value="Family A G protein-coupled receptor-like"/>
    <property type="match status" value="1"/>
</dbReference>
<dbReference type="AlphaFoldDB" id="A0A443S9I8"/>